<dbReference type="Gene3D" id="2.60.40.10">
    <property type="entry name" value="Immunoglobulins"/>
    <property type="match status" value="1"/>
</dbReference>
<reference evidence="6" key="2">
    <citation type="submission" date="2025-09" db="UniProtKB">
        <authorList>
            <consortium name="Ensembl"/>
        </authorList>
    </citation>
    <scope>IDENTIFICATION</scope>
</reference>
<dbReference type="SUPFAM" id="SSF48726">
    <property type="entry name" value="Immunoglobulin"/>
    <property type="match status" value="1"/>
</dbReference>
<evidence type="ECO:0000256" key="4">
    <source>
        <dbReference type="ARBA" id="ARBA00023180"/>
    </source>
</evidence>
<keyword evidence="4" id="KW-0325">Glycoprotein</keyword>
<name>A0A8C6SE71_9GOBI</name>
<feature type="signal peptide" evidence="5">
    <location>
        <begin position="1"/>
        <end position="18"/>
    </location>
</feature>
<evidence type="ECO:0000313" key="7">
    <source>
        <dbReference type="Proteomes" id="UP000694523"/>
    </source>
</evidence>
<keyword evidence="3" id="KW-0472">Membrane</keyword>
<accession>A0A8C6SE71</accession>
<dbReference type="InterPro" id="IPR036179">
    <property type="entry name" value="Ig-like_dom_sf"/>
</dbReference>
<reference evidence="6" key="1">
    <citation type="submission" date="2025-08" db="UniProtKB">
        <authorList>
            <consortium name="Ensembl"/>
        </authorList>
    </citation>
    <scope>IDENTIFICATION</scope>
</reference>
<evidence type="ECO:0008006" key="8">
    <source>
        <dbReference type="Google" id="ProtNLM"/>
    </source>
</evidence>
<dbReference type="Proteomes" id="UP000694523">
    <property type="component" value="Unplaced"/>
</dbReference>
<dbReference type="PANTHER" id="PTHR12080">
    <property type="entry name" value="SIGNALING LYMPHOCYTIC ACTIVATION MOLECULE"/>
    <property type="match status" value="1"/>
</dbReference>
<sequence length="221" mass="24268">MLFSVLTLLTLSTNVCSGVQLFVTRGDDVTLDLPDPEPIENYDSLHWSSNRGIALALRSEQGCAVYDSDKCVGVFPPNLSLLLKNVQLSDSGIYTAIVSRKTDVIVSEYDVIVQAPVSPVLLRVDSVSNSPESCNFTVSCTTDLLSISRSFTCDRRTCEEASPAPSGPAHFGYFSLSLYLSNSSITCNYSNKISWTEDAKDIEQVLEIIFIPTSSIYFYVM</sequence>
<dbReference type="Ensembl" id="ENSNMLT00000005090.1">
    <property type="protein sequence ID" value="ENSNMLP00000004441.1"/>
    <property type="gene ID" value="ENSNMLG00000003278.1"/>
</dbReference>
<keyword evidence="7" id="KW-1185">Reference proteome</keyword>
<proteinExistence type="predicted"/>
<keyword evidence="2 5" id="KW-0732">Signal</keyword>
<comment type="subcellular location">
    <subcellularLocation>
        <location evidence="1">Membrane</location>
    </subcellularLocation>
</comment>
<dbReference type="AlphaFoldDB" id="A0A8C6SE71"/>
<feature type="chain" id="PRO_5034434589" description="Immunoglobulin subtype domain-containing protein" evidence="5">
    <location>
        <begin position="19"/>
        <end position="221"/>
    </location>
</feature>
<evidence type="ECO:0000256" key="5">
    <source>
        <dbReference type="SAM" id="SignalP"/>
    </source>
</evidence>
<evidence type="ECO:0000256" key="3">
    <source>
        <dbReference type="ARBA" id="ARBA00023136"/>
    </source>
</evidence>
<protein>
    <recommendedName>
        <fullName evidence="8">Immunoglobulin subtype domain-containing protein</fullName>
    </recommendedName>
</protein>
<evidence type="ECO:0000313" key="6">
    <source>
        <dbReference type="Ensembl" id="ENSNMLP00000004441.1"/>
    </source>
</evidence>
<evidence type="ECO:0000256" key="1">
    <source>
        <dbReference type="ARBA" id="ARBA00004370"/>
    </source>
</evidence>
<dbReference type="PANTHER" id="PTHR12080:SF80">
    <property type="entry name" value="IMMUNOGLOBULIN V-SET DOMAIN-CONTAINING PROTEIN"/>
    <property type="match status" value="1"/>
</dbReference>
<dbReference type="InterPro" id="IPR013783">
    <property type="entry name" value="Ig-like_fold"/>
</dbReference>
<dbReference type="GO" id="GO:0016020">
    <property type="term" value="C:membrane"/>
    <property type="evidence" value="ECO:0007669"/>
    <property type="project" value="UniProtKB-SubCell"/>
</dbReference>
<organism evidence="6 7">
    <name type="scientific">Neogobius melanostomus</name>
    <name type="common">round goby</name>
    <dbReference type="NCBI Taxonomy" id="47308"/>
    <lineage>
        <taxon>Eukaryota</taxon>
        <taxon>Metazoa</taxon>
        <taxon>Chordata</taxon>
        <taxon>Craniata</taxon>
        <taxon>Vertebrata</taxon>
        <taxon>Euteleostomi</taxon>
        <taxon>Actinopterygii</taxon>
        <taxon>Neopterygii</taxon>
        <taxon>Teleostei</taxon>
        <taxon>Neoteleostei</taxon>
        <taxon>Acanthomorphata</taxon>
        <taxon>Gobiaria</taxon>
        <taxon>Gobiiformes</taxon>
        <taxon>Gobioidei</taxon>
        <taxon>Gobiidae</taxon>
        <taxon>Benthophilinae</taxon>
        <taxon>Neogobiini</taxon>
        <taxon>Neogobius</taxon>
    </lineage>
</organism>
<dbReference type="InterPro" id="IPR015631">
    <property type="entry name" value="CD2/SLAM_rcpt"/>
</dbReference>
<evidence type="ECO:0000256" key="2">
    <source>
        <dbReference type="ARBA" id="ARBA00022729"/>
    </source>
</evidence>